<reference evidence="2" key="1">
    <citation type="submission" date="2015-07" db="EMBL/GenBank/DDBJ databases">
        <title>The genome of Habropoda laboriosa.</title>
        <authorList>
            <person name="Pan H."/>
            <person name="Kapheim K."/>
        </authorList>
    </citation>
    <scope>NUCLEOTIDE SEQUENCE [LARGE SCALE GENOMIC DNA]</scope>
</reference>
<comment type="caution">
    <text evidence="1">The sequence shown here is derived from an EMBL/GenBank/DDBJ whole genome shotgun (WGS) entry which is preliminary data.</text>
</comment>
<protein>
    <recommendedName>
        <fullName evidence="3">Histone-lysine N-methyltransferase SETMAR</fullName>
    </recommendedName>
</protein>
<keyword evidence="2" id="KW-1185">Reference proteome</keyword>
<evidence type="ECO:0000313" key="1">
    <source>
        <dbReference type="EMBL" id="KOC58759.1"/>
    </source>
</evidence>
<accession>A0A0L7QJL3</accession>
<evidence type="ECO:0008006" key="3">
    <source>
        <dbReference type="Google" id="ProtNLM"/>
    </source>
</evidence>
<evidence type="ECO:0000313" key="2">
    <source>
        <dbReference type="Proteomes" id="UP000053825"/>
    </source>
</evidence>
<dbReference type="Proteomes" id="UP000053825">
    <property type="component" value="Unassembled WGS sequence"/>
</dbReference>
<sequence length="50" mass="5771">EKVSLQRNNARSYTVHETLGKIEELVLERLIHLSYSLDAVPSDHHLFQSP</sequence>
<feature type="non-terminal residue" evidence="1">
    <location>
        <position position="1"/>
    </location>
</feature>
<gene>
    <name evidence="1" type="ORF">WH47_00006</name>
</gene>
<dbReference type="AlphaFoldDB" id="A0A0L7QJL3"/>
<organism evidence="1 2">
    <name type="scientific">Habropoda laboriosa</name>
    <dbReference type="NCBI Taxonomy" id="597456"/>
    <lineage>
        <taxon>Eukaryota</taxon>
        <taxon>Metazoa</taxon>
        <taxon>Ecdysozoa</taxon>
        <taxon>Arthropoda</taxon>
        <taxon>Hexapoda</taxon>
        <taxon>Insecta</taxon>
        <taxon>Pterygota</taxon>
        <taxon>Neoptera</taxon>
        <taxon>Endopterygota</taxon>
        <taxon>Hymenoptera</taxon>
        <taxon>Apocrita</taxon>
        <taxon>Aculeata</taxon>
        <taxon>Apoidea</taxon>
        <taxon>Anthophila</taxon>
        <taxon>Apidae</taxon>
        <taxon>Habropoda</taxon>
    </lineage>
</organism>
<proteinExistence type="predicted"/>
<name>A0A0L7QJL3_9HYME</name>
<dbReference type="EMBL" id="LHQN01038529">
    <property type="protein sequence ID" value="KOC58759.1"/>
    <property type="molecule type" value="Genomic_DNA"/>
</dbReference>